<keyword evidence="4" id="KW-0832">Ubl conjugation</keyword>
<dbReference type="InterPro" id="IPR000597">
    <property type="entry name" value="Ribosomal_uL3"/>
</dbReference>
<evidence type="ECO:0000313" key="12">
    <source>
        <dbReference type="EMBL" id="KAK2117829.1"/>
    </source>
</evidence>
<evidence type="ECO:0000256" key="8">
    <source>
        <dbReference type="ARBA" id="ARBA00034092"/>
    </source>
</evidence>
<comment type="caution">
    <text evidence="12">The sequence shown here is derived from an EMBL/GenBank/DDBJ whole genome shotgun (WGS) entry which is preliminary data.</text>
</comment>
<evidence type="ECO:0000256" key="4">
    <source>
        <dbReference type="ARBA" id="ARBA00022843"/>
    </source>
</evidence>
<keyword evidence="7" id="KW-0687">Ribonucleoprotein</keyword>
<evidence type="ECO:0000256" key="10">
    <source>
        <dbReference type="ARBA" id="ARBA00046482"/>
    </source>
</evidence>
<protein>
    <recommendedName>
        <fullName evidence="9">60S ribosomal protein L3</fullName>
    </recommendedName>
</protein>
<evidence type="ECO:0000256" key="9">
    <source>
        <dbReference type="ARBA" id="ARBA00035354"/>
    </source>
</evidence>
<evidence type="ECO:0000256" key="2">
    <source>
        <dbReference type="ARBA" id="ARBA00022481"/>
    </source>
</evidence>
<comment type="function">
    <text evidence="8">Component of the large ribosomal subunit. The ribosome is a large ribonucleoprotein complex responsible for the synthesis of proteins in the cell.</text>
</comment>
<evidence type="ECO:0000256" key="3">
    <source>
        <dbReference type="ARBA" id="ARBA00022499"/>
    </source>
</evidence>
<dbReference type="InterPro" id="IPR044892">
    <property type="entry name" value="Ribosomal_L3_dom_3_arc_sf"/>
</dbReference>
<name>A0ABQ9W863_SAGOE</name>
<reference evidence="12 13" key="1">
    <citation type="submission" date="2023-05" db="EMBL/GenBank/DDBJ databases">
        <title>B98-5 Cell Line De Novo Hybrid Assembly: An Optical Mapping Approach.</title>
        <authorList>
            <person name="Kananen K."/>
            <person name="Auerbach J.A."/>
            <person name="Kautto E."/>
            <person name="Blachly J.S."/>
        </authorList>
    </citation>
    <scope>NUCLEOTIDE SEQUENCE [LARGE SCALE GENOMIC DNA]</scope>
    <source>
        <strain evidence="12">B95-8</strain>
        <tissue evidence="12">Cell line</tissue>
    </source>
</reference>
<dbReference type="PANTHER" id="PTHR11363">
    <property type="entry name" value="60S RIBOSOMAL PROTEIN L3-RELATED"/>
    <property type="match status" value="1"/>
</dbReference>
<dbReference type="Proteomes" id="UP001266305">
    <property type="component" value="Unassembled WGS sequence"/>
</dbReference>
<evidence type="ECO:0000313" key="13">
    <source>
        <dbReference type="Proteomes" id="UP001266305"/>
    </source>
</evidence>
<dbReference type="Gene3D" id="4.10.960.10">
    <property type="entry name" value="Ribosomal protein L3, domain 3"/>
    <property type="match status" value="1"/>
</dbReference>
<dbReference type="PANTHER" id="PTHR11363:SF4">
    <property type="entry name" value="LARGE RIBOSOMAL SUBUNIT PROTEIN UL3"/>
    <property type="match status" value="1"/>
</dbReference>
<dbReference type="GO" id="GO:0005840">
    <property type="term" value="C:ribosome"/>
    <property type="evidence" value="ECO:0007669"/>
    <property type="project" value="UniProtKB-KW"/>
</dbReference>
<dbReference type="InterPro" id="IPR009000">
    <property type="entry name" value="Transl_B-barrel_sf"/>
</dbReference>
<feature type="region of interest" description="Disordered" evidence="11">
    <location>
        <begin position="129"/>
        <end position="149"/>
    </location>
</feature>
<gene>
    <name evidence="12" type="primary">RPL3_5</name>
    <name evidence="12" type="ORF">P7K49_004716</name>
</gene>
<dbReference type="InterPro" id="IPR045077">
    <property type="entry name" value="L3_arc_euk"/>
</dbReference>
<comment type="subunit">
    <text evidence="10">Component of the large ribosomal subunit. Interacts with DHX33.</text>
</comment>
<dbReference type="Gene3D" id="2.40.30.10">
    <property type="entry name" value="Translation factors"/>
    <property type="match status" value="1"/>
</dbReference>
<evidence type="ECO:0000256" key="1">
    <source>
        <dbReference type="ARBA" id="ARBA00006540"/>
    </source>
</evidence>
<evidence type="ECO:0000256" key="11">
    <source>
        <dbReference type="SAM" id="MobiDB-lite"/>
    </source>
</evidence>
<dbReference type="SUPFAM" id="SSF50447">
    <property type="entry name" value="Translation proteins"/>
    <property type="match status" value="1"/>
</dbReference>
<keyword evidence="3" id="KW-1017">Isopeptide bond</keyword>
<comment type="similarity">
    <text evidence="1">Belongs to the universal ribosomal protein uL3 family.</text>
</comment>
<keyword evidence="6" id="KW-0007">Acetylation</keyword>
<keyword evidence="13" id="KW-1185">Reference proteome</keyword>
<keyword evidence="5 12" id="KW-0689">Ribosomal protein</keyword>
<feature type="compositionally biased region" description="Basic and acidic residues" evidence="11">
    <location>
        <begin position="140"/>
        <end position="149"/>
    </location>
</feature>
<sequence>MMSHGKFSAPRHGSRRGSLSFLPQKCSSRLHGKVKSFPKNDPSKSVHLTAFLGYKAGMTHIVHKVHKPGSKVNQKEMVEAVTIVEMPPIVVVGLWATWKPLEASGPLRPSSLSTSAMSARGISIRTDINLRRRPSPSTARNDRMRMARS</sequence>
<evidence type="ECO:0000256" key="6">
    <source>
        <dbReference type="ARBA" id="ARBA00022990"/>
    </source>
</evidence>
<accession>A0ABQ9W863</accession>
<proteinExistence type="inferred from homology"/>
<evidence type="ECO:0000256" key="7">
    <source>
        <dbReference type="ARBA" id="ARBA00023274"/>
    </source>
</evidence>
<feature type="region of interest" description="Disordered" evidence="11">
    <location>
        <begin position="1"/>
        <end position="22"/>
    </location>
</feature>
<keyword evidence="2" id="KW-0488">Methylation</keyword>
<dbReference type="EMBL" id="JASSZA010000002">
    <property type="protein sequence ID" value="KAK2117829.1"/>
    <property type="molecule type" value="Genomic_DNA"/>
</dbReference>
<organism evidence="12 13">
    <name type="scientific">Saguinus oedipus</name>
    <name type="common">Cotton-top tamarin</name>
    <name type="synonym">Oedipomidas oedipus</name>
    <dbReference type="NCBI Taxonomy" id="9490"/>
    <lineage>
        <taxon>Eukaryota</taxon>
        <taxon>Metazoa</taxon>
        <taxon>Chordata</taxon>
        <taxon>Craniata</taxon>
        <taxon>Vertebrata</taxon>
        <taxon>Euteleostomi</taxon>
        <taxon>Mammalia</taxon>
        <taxon>Eutheria</taxon>
        <taxon>Euarchontoglires</taxon>
        <taxon>Primates</taxon>
        <taxon>Haplorrhini</taxon>
        <taxon>Platyrrhini</taxon>
        <taxon>Cebidae</taxon>
        <taxon>Callitrichinae</taxon>
        <taxon>Saguinus</taxon>
    </lineage>
</organism>
<dbReference type="Pfam" id="PF00297">
    <property type="entry name" value="Ribosomal_L3"/>
    <property type="match status" value="1"/>
</dbReference>
<evidence type="ECO:0000256" key="5">
    <source>
        <dbReference type="ARBA" id="ARBA00022980"/>
    </source>
</evidence>